<comment type="caution">
    <text evidence="3">The sequence shown here is derived from an EMBL/GenBank/DDBJ whole genome shotgun (WGS) entry which is preliminary data.</text>
</comment>
<protein>
    <recommendedName>
        <fullName evidence="2">Heterokaryon incompatibility domain-containing protein</fullName>
    </recommendedName>
</protein>
<dbReference type="OrthoDB" id="3553147at2759"/>
<accession>A0A9P8KWD1</accession>
<dbReference type="InterPro" id="IPR010730">
    <property type="entry name" value="HET"/>
</dbReference>
<dbReference type="Pfam" id="PF06985">
    <property type="entry name" value="HET"/>
    <property type="match status" value="1"/>
</dbReference>
<sequence length="860" mass="97623">MFPEPDGIHDPTTRPALSPQAQAAAPRRGQPPKPTAKFRKYGEHLKRALAAVKPSQSRPVLNATTPTTTDAQTDLNTLLQKSVSIIERLGQGIKTLVNVLARMEEKGREDNEIIAKLKQDCATIKDEQEALLQQTQEIRSQNQKSEEESVAVRWERENQGKKAQTRAEAPLDLTNQNKTPPLDRVNQQPLSGINLDLTGISNPQFNTGNPGEIRESVRDRKIYEYEPLSSPDLLRLLTLEPGNEADSIKCPLRTASMSDYPSYEALSYVWGDSKKSHSIICDEALLGITEAVHIALRRLRQTTRARTLWIDQTCINQVDPQEQAGQVQMMRQIYSNALLVILWLGKDDGNMAFLTKELVAKLKNAYGREDPQWKLFPRDSSLQELGLPPSASPEWEALEFLINLPFFRRIWILQEVTAAHKALIVWGEVEISWDDFATAALWAILNCLHLSSEERSSEVPRLSLWRLSVFLFSLQPRPWLKLLRETRDFEATDPRDTVYALIGMAKESPPIRANYLITKEEMFASTTRHIMESSKCLDILSYAYCGTQPLLHMVPFWVYRRTKAHTDKPWTLSPEVGLQASKDSYTQLKDGSDWRVLIVNGLAVDTVACTGKPLCHESISFDWLAKLPQTFDMCRENASKLNENYGRSLIQCFISTVVAGSMDSQDCPKFGANQEDVLKDFVTFVVTKFILEYAKEGVVAPVFRHGIIELANLALEGCAQPNEPLAGDEPTPTIRNLIKTAMEEQCLGIYEMFTEINDRLFDYWNRRTYMHFQRVFQQTGSKRKFFITEQGRMGIGPPCMEATDLVYLLFGGRSLYVLRPTTNLDGHLFLGECYVHGLMSGEVMQQYKKGEFSSQYFHLR</sequence>
<reference evidence="3" key="1">
    <citation type="submission" date="2021-03" db="EMBL/GenBank/DDBJ databases">
        <title>Comparative genomics and phylogenomic investigation of the class Geoglossomycetes provide insights into ecological specialization and systematics.</title>
        <authorList>
            <person name="Melie T."/>
            <person name="Pirro S."/>
            <person name="Miller A.N."/>
            <person name="Quandt A."/>
        </authorList>
    </citation>
    <scope>NUCLEOTIDE SEQUENCE</scope>
    <source>
        <strain evidence="3">GBOQ0MN5Z8</strain>
    </source>
</reference>
<keyword evidence="4" id="KW-1185">Reference proteome</keyword>
<feature type="region of interest" description="Disordered" evidence="1">
    <location>
        <begin position="136"/>
        <end position="168"/>
    </location>
</feature>
<feature type="compositionally biased region" description="Low complexity" evidence="1">
    <location>
        <begin position="14"/>
        <end position="28"/>
    </location>
</feature>
<name>A0A9P8KWD1_9PEZI</name>
<dbReference type="Pfam" id="PF26639">
    <property type="entry name" value="Het-6_barrel"/>
    <property type="match status" value="1"/>
</dbReference>
<dbReference type="EMBL" id="JAGHQL010000319">
    <property type="protein sequence ID" value="KAH0533891.1"/>
    <property type="molecule type" value="Genomic_DNA"/>
</dbReference>
<evidence type="ECO:0000259" key="2">
    <source>
        <dbReference type="Pfam" id="PF06985"/>
    </source>
</evidence>
<dbReference type="Proteomes" id="UP000698800">
    <property type="component" value="Unassembled WGS sequence"/>
</dbReference>
<feature type="domain" description="Heterokaryon incompatibility" evidence="2">
    <location>
        <begin position="263"/>
        <end position="415"/>
    </location>
</feature>
<evidence type="ECO:0000256" key="1">
    <source>
        <dbReference type="SAM" id="MobiDB-lite"/>
    </source>
</evidence>
<proteinExistence type="predicted"/>
<organism evidence="3 4">
    <name type="scientific">Glutinoglossum americanum</name>
    <dbReference type="NCBI Taxonomy" id="1670608"/>
    <lineage>
        <taxon>Eukaryota</taxon>
        <taxon>Fungi</taxon>
        <taxon>Dikarya</taxon>
        <taxon>Ascomycota</taxon>
        <taxon>Pezizomycotina</taxon>
        <taxon>Geoglossomycetes</taxon>
        <taxon>Geoglossales</taxon>
        <taxon>Geoglossaceae</taxon>
        <taxon>Glutinoglossum</taxon>
    </lineage>
</organism>
<evidence type="ECO:0000313" key="4">
    <source>
        <dbReference type="Proteomes" id="UP000698800"/>
    </source>
</evidence>
<dbReference type="PANTHER" id="PTHR24148:SF78">
    <property type="entry name" value="HETEROKARYON INCOMPATIBILITY DOMAIN-CONTAINING PROTEIN"/>
    <property type="match status" value="1"/>
</dbReference>
<dbReference type="AlphaFoldDB" id="A0A9P8KWD1"/>
<feature type="region of interest" description="Disordered" evidence="1">
    <location>
        <begin position="1"/>
        <end position="37"/>
    </location>
</feature>
<evidence type="ECO:0000313" key="3">
    <source>
        <dbReference type="EMBL" id="KAH0533891.1"/>
    </source>
</evidence>
<feature type="compositionally biased region" description="Basic and acidic residues" evidence="1">
    <location>
        <begin position="1"/>
        <end position="12"/>
    </location>
</feature>
<dbReference type="PANTHER" id="PTHR24148">
    <property type="entry name" value="ANKYRIN REPEAT DOMAIN-CONTAINING PROTEIN 39 HOMOLOG-RELATED"/>
    <property type="match status" value="1"/>
</dbReference>
<gene>
    <name evidence="3" type="ORF">FGG08_007490</name>
</gene>
<dbReference type="InterPro" id="IPR052895">
    <property type="entry name" value="HetReg/Transcr_Mod"/>
</dbReference>